<feature type="domain" description="EF-hand" evidence="18">
    <location>
        <begin position="401"/>
        <end position="436"/>
    </location>
</feature>
<dbReference type="EC" id="2.7.11.1" evidence="2"/>
<dbReference type="EMBL" id="KI632147">
    <property type="protein sequence ID" value="EYU24096.1"/>
    <property type="molecule type" value="Genomic_DNA"/>
</dbReference>
<protein>
    <recommendedName>
        <fullName evidence="2">non-specific serine/threonine protein kinase</fullName>
        <ecNumber evidence="2">2.7.11.1</ecNumber>
    </recommendedName>
</protein>
<evidence type="ECO:0000256" key="5">
    <source>
        <dbReference type="ARBA" id="ARBA00022679"/>
    </source>
</evidence>
<dbReference type="Proteomes" id="UP000030748">
    <property type="component" value="Unassembled WGS sequence"/>
</dbReference>
<keyword evidence="9" id="KW-0418">Kinase</keyword>
<dbReference type="PhylomeDB" id="A0A022Q807"/>
<dbReference type="FunFam" id="1.10.238.10:FF:000015">
    <property type="entry name" value="Calcium-dependent protein kinase 1"/>
    <property type="match status" value="1"/>
</dbReference>
<dbReference type="InterPro" id="IPR050205">
    <property type="entry name" value="CDPK_Ser/Thr_kinases"/>
</dbReference>
<dbReference type="PROSITE" id="PS50011">
    <property type="entry name" value="PROTEIN_KINASE_DOM"/>
    <property type="match status" value="1"/>
</dbReference>
<evidence type="ECO:0000256" key="12">
    <source>
        <dbReference type="ARBA" id="ARBA00024334"/>
    </source>
</evidence>
<dbReference type="GO" id="GO:0009931">
    <property type="term" value="F:calcium-dependent protein serine/threonine kinase activity"/>
    <property type="evidence" value="ECO:0000318"/>
    <property type="project" value="GO_Central"/>
</dbReference>
<comment type="catalytic activity">
    <reaction evidence="14">
        <text>L-seryl-[protein] + ATP = O-phospho-L-seryl-[protein] + ADP + H(+)</text>
        <dbReference type="Rhea" id="RHEA:17989"/>
        <dbReference type="Rhea" id="RHEA-COMP:9863"/>
        <dbReference type="Rhea" id="RHEA-COMP:11604"/>
        <dbReference type="ChEBI" id="CHEBI:15378"/>
        <dbReference type="ChEBI" id="CHEBI:29999"/>
        <dbReference type="ChEBI" id="CHEBI:30616"/>
        <dbReference type="ChEBI" id="CHEBI:83421"/>
        <dbReference type="ChEBI" id="CHEBI:456216"/>
        <dbReference type="EC" id="2.7.11.1"/>
    </reaction>
</comment>
<dbReference type="FunFam" id="1.10.510.10:FF:000249">
    <property type="entry name" value="Calcium-dependent protein kinase SK5"/>
    <property type="match status" value="1"/>
</dbReference>
<dbReference type="PROSITE" id="PS00108">
    <property type="entry name" value="PROTEIN_KINASE_ST"/>
    <property type="match status" value="1"/>
</dbReference>
<dbReference type="InterPro" id="IPR011992">
    <property type="entry name" value="EF-hand-dom_pair"/>
</dbReference>
<evidence type="ECO:0000256" key="9">
    <source>
        <dbReference type="ARBA" id="ARBA00022777"/>
    </source>
</evidence>
<evidence type="ECO:0000256" key="13">
    <source>
        <dbReference type="ARBA" id="ARBA00047899"/>
    </source>
</evidence>
<evidence type="ECO:0000256" key="10">
    <source>
        <dbReference type="ARBA" id="ARBA00022837"/>
    </source>
</evidence>
<keyword evidence="7" id="KW-0677">Repeat</keyword>
<dbReference type="eggNOG" id="KOG0032">
    <property type="taxonomic scope" value="Eukaryota"/>
</dbReference>
<evidence type="ECO:0000259" key="18">
    <source>
        <dbReference type="PROSITE" id="PS50222"/>
    </source>
</evidence>
<feature type="domain" description="Protein kinase" evidence="17">
    <location>
        <begin position="28"/>
        <end position="286"/>
    </location>
</feature>
<evidence type="ECO:0000256" key="6">
    <source>
        <dbReference type="ARBA" id="ARBA00022723"/>
    </source>
</evidence>
<evidence type="ECO:0000259" key="17">
    <source>
        <dbReference type="PROSITE" id="PS50011"/>
    </source>
</evidence>
<dbReference type="PROSITE" id="PS00018">
    <property type="entry name" value="EF_HAND_1"/>
    <property type="match status" value="4"/>
</dbReference>
<reference evidence="19 20" key="1">
    <citation type="journal article" date="2013" name="Proc. Natl. Acad. Sci. U.S.A.">
        <title>Fine-scale variation in meiotic recombination in Mimulus inferred from population shotgun sequencing.</title>
        <authorList>
            <person name="Hellsten U."/>
            <person name="Wright K.M."/>
            <person name="Jenkins J."/>
            <person name="Shu S."/>
            <person name="Yuan Y."/>
            <person name="Wessler S.R."/>
            <person name="Schmutz J."/>
            <person name="Willis J.H."/>
            <person name="Rokhsar D.S."/>
        </authorList>
    </citation>
    <scope>NUCLEOTIDE SEQUENCE [LARGE SCALE GENOMIC DNA]</scope>
    <source>
        <strain evidence="20">cv. DUN x IM62</strain>
    </source>
</reference>
<dbReference type="OMA" id="EGSINSH"/>
<keyword evidence="4" id="KW-0597">Phosphoprotein</keyword>
<proteinExistence type="inferred from homology"/>
<dbReference type="Pfam" id="PF00069">
    <property type="entry name" value="Pkinase"/>
    <property type="match status" value="1"/>
</dbReference>
<dbReference type="PANTHER" id="PTHR24349">
    <property type="entry name" value="SERINE/THREONINE-PROTEIN KINASE"/>
    <property type="match status" value="1"/>
</dbReference>
<dbReference type="PROSITE" id="PS50222">
    <property type="entry name" value="EF_HAND_2"/>
    <property type="match status" value="4"/>
</dbReference>
<dbReference type="InterPro" id="IPR000719">
    <property type="entry name" value="Prot_kinase_dom"/>
</dbReference>
<keyword evidence="6" id="KW-0479">Metal-binding</keyword>
<comment type="similarity">
    <text evidence="12">Belongs to the protein kinase superfamily. Ser/Thr protein kinase family. CDPK subfamily.</text>
</comment>
<evidence type="ECO:0000256" key="15">
    <source>
        <dbReference type="PROSITE-ProRule" id="PRU10141"/>
    </source>
</evidence>
<gene>
    <name evidence="19" type="ORF">MIMGU_mgv1a005313mg</name>
</gene>
<dbReference type="InterPro" id="IPR011009">
    <property type="entry name" value="Kinase-like_dom_sf"/>
</dbReference>
<keyword evidence="5" id="KW-0808">Transferase</keyword>
<dbReference type="KEGG" id="egt:105972969"/>
<evidence type="ECO:0000256" key="16">
    <source>
        <dbReference type="RuleBase" id="RU000304"/>
    </source>
</evidence>
<dbReference type="AlphaFoldDB" id="A0A022Q807"/>
<dbReference type="STRING" id="4155.A0A022Q807"/>
<comment type="similarity">
    <text evidence="1">Belongs to the protein kinase superfamily. CAMK Ser/Thr protein kinase family. CaMK subfamily.</text>
</comment>
<dbReference type="GO" id="GO:0005516">
    <property type="term" value="F:calmodulin binding"/>
    <property type="evidence" value="ECO:0000318"/>
    <property type="project" value="GO_Central"/>
</dbReference>
<dbReference type="SUPFAM" id="SSF47473">
    <property type="entry name" value="EF-hand"/>
    <property type="match status" value="1"/>
</dbReference>
<feature type="domain" description="EF-hand" evidence="18">
    <location>
        <begin position="365"/>
        <end position="400"/>
    </location>
</feature>
<evidence type="ECO:0000256" key="2">
    <source>
        <dbReference type="ARBA" id="ARBA00012513"/>
    </source>
</evidence>
<dbReference type="Gene3D" id="3.30.200.20">
    <property type="entry name" value="Phosphorylase Kinase, domain 1"/>
    <property type="match status" value="1"/>
</dbReference>
<evidence type="ECO:0000256" key="3">
    <source>
        <dbReference type="ARBA" id="ARBA00022527"/>
    </source>
</evidence>
<dbReference type="Gene3D" id="1.10.238.10">
    <property type="entry name" value="EF-hand"/>
    <property type="match status" value="1"/>
</dbReference>
<dbReference type="GO" id="GO:0005509">
    <property type="term" value="F:calcium ion binding"/>
    <property type="evidence" value="ECO:0007669"/>
    <property type="project" value="InterPro"/>
</dbReference>
<dbReference type="InterPro" id="IPR017441">
    <property type="entry name" value="Protein_kinase_ATP_BS"/>
</dbReference>
<evidence type="ECO:0000256" key="8">
    <source>
        <dbReference type="ARBA" id="ARBA00022741"/>
    </source>
</evidence>
<dbReference type="SUPFAM" id="SSF56112">
    <property type="entry name" value="Protein kinase-like (PK-like)"/>
    <property type="match status" value="1"/>
</dbReference>
<evidence type="ECO:0000313" key="20">
    <source>
        <dbReference type="Proteomes" id="UP000030748"/>
    </source>
</evidence>
<dbReference type="GO" id="GO:0035556">
    <property type="term" value="P:intracellular signal transduction"/>
    <property type="evidence" value="ECO:0000318"/>
    <property type="project" value="GO_Central"/>
</dbReference>
<dbReference type="OrthoDB" id="40902at2759"/>
<evidence type="ECO:0000256" key="14">
    <source>
        <dbReference type="ARBA" id="ARBA00048679"/>
    </source>
</evidence>
<dbReference type="SMART" id="SM00054">
    <property type="entry name" value="EFh"/>
    <property type="match status" value="4"/>
</dbReference>
<dbReference type="FunFam" id="3.30.200.20:FF:000004">
    <property type="entry name" value="Calcium-dependent protein kinase 1"/>
    <property type="match status" value="1"/>
</dbReference>
<dbReference type="GO" id="GO:0005524">
    <property type="term" value="F:ATP binding"/>
    <property type="evidence" value="ECO:0007669"/>
    <property type="project" value="UniProtKB-UniRule"/>
</dbReference>
<dbReference type="GO" id="GO:0005737">
    <property type="term" value="C:cytoplasm"/>
    <property type="evidence" value="ECO:0000318"/>
    <property type="project" value="GO_Central"/>
</dbReference>
<keyword evidence="11 15" id="KW-0067">ATP-binding</keyword>
<dbReference type="InterPro" id="IPR008271">
    <property type="entry name" value="Ser/Thr_kinase_AS"/>
</dbReference>
<dbReference type="SMART" id="SM00220">
    <property type="entry name" value="S_TKc"/>
    <property type="match status" value="1"/>
</dbReference>
<feature type="domain" description="EF-hand" evidence="18">
    <location>
        <begin position="440"/>
        <end position="470"/>
    </location>
</feature>
<keyword evidence="20" id="KW-1185">Reference proteome</keyword>
<dbReference type="GO" id="GO:0005634">
    <property type="term" value="C:nucleus"/>
    <property type="evidence" value="ECO:0000318"/>
    <property type="project" value="GO_Central"/>
</dbReference>
<dbReference type="GO" id="GO:0004683">
    <property type="term" value="F:calcium/calmodulin-dependent protein kinase activity"/>
    <property type="evidence" value="ECO:0000318"/>
    <property type="project" value="GO_Central"/>
</dbReference>
<feature type="binding site" evidence="15">
    <location>
        <position position="62"/>
    </location>
    <ligand>
        <name>ATP</name>
        <dbReference type="ChEBI" id="CHEBI:30616"/>
    </ligand>
</feature>
<name>A0A022Q807_ERYGU</name>
<evidence type="ECO:0000256" key="11">
    <source>
        <dbReference type="ARBA" id="ARBA00022840"/>
    </source>
</evidence>
<dbReference type="PROSITE" id="PS00107">
    <property type="entry name" value="PROTEIN_KINASE_ATP"/>
    <property type="match status" value="1"/>
</dbReference>
<organism evidence="19 20">
    <name type="scientific">Erythranthe guttata</name>
    <name type="common">Yellow monkey flower</name>
    <name type="synonym">Mimulus guttatus</name>
    <dbReference type="NCBI Taxonomy" id="4155"/>
    <lineage>
        <taxon>Eukaryota</taxon>
        <taxon>Viridiplantae</taxon>
        <taxon>Streptophyta</taxon>
        <taxon>Embryophyta</taxon>
        <taxon>Tracheophyta</taxon>
        <taxon>Spermatophyta</taxon>
        <taxon>Magnoliopsida</taxon>
        <taxon>eudicotyledons</taxon>
        <taxon>Gunneridae</taxon>
        <taxon>Pentapetalae</taxon>
        <taxon>asterids</taxon>
        <taxon>lamiids</taxon>
        <taxon>Lamiales</taxon>
        <taxon>Phrymaceae</taxon>
        <taxon>Erythranthe</taxon>
    </lineage>
</organism>
<sequence>MSEMKKANNPQKTKWVLPYRTQDLQSVYSIGKKLGQGQFGTTFLCTDKSNGSLCACKTIPKKKLFCKEDYEDVWREIQIMHHLSEHPNVVRIKGTYEDTLFVHIVMEVCAGGELFDRIVEKGHYSEKEAAKLMKTIVGVVESCHSLGVMHRDLKPENFLFLSGQEDSALKATDFGLSVFYKPDETFSDVVGSPYYVAPEVLCKLYGPESDVWSAGVILYILLSGVPPFWAETEPGIFRQILRGKLDFESEPWPAISDVAKDLIRKMLDRNPKTRLTAHQVLCHPWIIDDTVAPDKPLDSAVLSRLKQFSAMNKLKKMALRVIAERLSEEEIGGLKELFKMIDTDNSGTITFDELKEGLRRVGSDLMESEIKDLMDAADIDNSGTIDYGEFIAATVHLNKLEREDNLVSAFAFFDKDGSGYITMDELVQACKEFGLSELNLDEMVREIDQNNDGQIDYGEFAAMMRKGNGGIGIGRRSMRKAFNWKDICP</sequence>
<keyword evidence="8 15" id="KW-0547">Nucleotide-binding</keyword>
<evidence type="ECO:0000256" key="4">
    <source>
        <dbReference type="ARBA" id="ARBA00022553"/>
    </source>
</evidence>
<evidence type="ECO:0000256" key="1">
    <source>
        <dbReference type="ARBA" id="ARBA00005354"/>
    </source>
</evidence>
<evidence type="ECO:0000256" key="7">
    <source>
        <dbReference type="ARBA" id="ARBA00022737"/>
    </source>
</evidence>
<dbReference type="InterPro" id="IPR002048">
    <property type="entry name" value="EF_hand_dom"/>
</dbReference>
<comment type="catalytic activity">
    <reaction evidence="13">
        <text>L-threonyl-[protein] + ATP = O-phospho-L-threonyl-[protein] + ADP + H(+)</text>
        <dbReference type="Rhea" id="RHEA:46608"/>
        <dbReference type="Rhea" id="RHEA-COMP:11060"/>
        <dbReference type="Rhea" id="RHEA-COMP:11605"/>
        <dbReference type="ChEBI" id="CHEBI:15378"/>
        <dbReference type="ChEBI" id="CHEBI:30013"/>
        <dbReference type="ChEBI" id="CHEBI:30616"/>
        <dbReference type="ChEBI" id="CHEBI:61977"/>
        <dbReference type="ChEBI" id="CHEBI:456216"/>
        <dbReference type="EC" id="2.7.11.1"/>
    </reaction>
</comment>
<dbReference type="CDD" id="cd00051">
    <property type="entry name" value="EFh"/>
    <property type="match status" value="2"/>
</dbReference>
<keyword evidence="3 16" id="KW-0723">Serine/threonine-protein kinase</keyword>
<dbReference type="Gene3D" id="1.10.510.10">
    <property type="entry name" value="Transferase(Phosphotransferase) domain 1"/>
    <property type="match status" value="1"/>
</dbReference>
<dbReference type="InterPro" id="IPR018247">
    <property type="entry name" value="EF_Hand_1_Ca_BS"/>
</dbReference>
<dbReference type="CDD" id="cd05117">
    <property type="entry name" value="STKc_CAMK"/>
    <property type="match status" value="1"/>
</dbReference>
<feature type="domain" description="EF-hand" evidence="18">
    <location>
        <begin position="329"/>
        <end position="364"/>
    </location>
</feature>
<keyword evidence="10" id="KW-0106">Calcium</keyword>
<evidence type="ECO:0000313" key="19">
    <source>
        <dbReference type="EMBL" id="EYU24096.1"/>
    </source>
</evidence>
<accession>A0A022Q807</accession>
<dbReference type="Pfam" id="PF13499">
    <property type="entry name" value="EF-hand_7"/>
    <property type="match status" value="2"/>
</dbReference>